<comment type="caution">
    <text evidence="2">The sequence shown here is derived from an EMBL/GenBank/DDBJ whole genome shotgun (WGS) entry which is preliminary data.</text>
</comment>
<dbReference type="Pfam" id="PF01497">
    <property type="entry name" value="Peripla_BP_2"/>
    <property type="match status" value="1"/>
</dbReference>
<dbReference type="EMBL" id="DLUG01000248">
    <property type="protein sequence ID" value="DAB35542.1"/>
    <property type="molecule type" value="Genomic_DNA"/>
</dbReference>
<evidence type="ECO:0000313" key="3">
    <source>
        <dbReference type="Proteomes" id="UP000231638"/>
    </source>
</evidence>
<dbReference type="PROSITE" id="PS50983">
    <property type="entry name" value="FE_B12_PBP"/>
    <property type="match status" value="1"/>
</dbReference>
<dbReference type="PANTHER" id="PTHR30535">
    <property type="entry name" value="VITAMIN B12-BINDING PROTEIN"/>
    <property type="match status" value="1"/>
</dbReference>
<proteinExistence type="predicted"/>
<evidence type="ECO:0000313" key="2">
    <source>
        <dbReference type="EMBL" id="DAB35542.1"/>
    </source>
</evidence>
<gene>
    <name evidence="2" type="ORF">CFH80_09545</name>
</gene>
<evidence type="ECO:0000259" key="1">
    <source>
        <dbReference type="PROSITE" id="PS50983"/>
    </source>
</evidence>
<protein>
    <submittedName>
        <fullName evidence="2">ABC transporter substrate-binding protein</fullName>
    </submittedName>
</protein>
<dbReference type="AlphaFoldDB" id="A0A2D3W2B8"/>
<accession>A0A2D3W2B8</accession>
<dbReference type="SUPFAM" id="SSF53807">
    <property type="entry name" value="Helical backbone' metal receptor"/>
    <property type="match status" value="1"/>
</dbReference>
<name>A0A2D3W2B8_9BACT</name>
<dbReference type="Gene3D" id="3.40.50.1980">
    <property type="entry name" value="Nitrogenase molybdenum iron protein domain"/>
    <property type="match status" value="2"/>
</dbReference>
<reference evidence="2 3" key="1">
    <citation type="journal article" date="2017" name="Front. Microbiol.">
        <title>Comparative Genomic Analysis of the Class Epsilonproteobacteria and Proposed Reclassification to Epsilonbacteraeota (phyl. nov.).</title>
        <authorList>
            <person name="Waite D.W."/>
            <person name="Vanwonterghem I."/>
            <person name="Rinke C."/>
            <person name="Parks D.H."/>
            <person name="Zhang Y."/>
            <person name="Takai K."/>
            <person name="Sievert S.M."/>
            <person name="Simon J."/>
            <person name="Campbell B.J."/>
            <person name="Hanson T.E."/>
            <person name="Woyke T."/>
            <person name="Klotz M.G."/>
            <person name="Hugenholtz P."/>
        </authorList>
    </citation>
    <scope>NUCLEOTIDE SEQUENCE [LARGE SCALE GENOMIC DNA]</scope>
    <source>
        <strain evidence="2">UBA11420</strain>
    </source>
</reference>
<dbReference type="STRING" id="366522.GCA_001548055_00026"/>
<sequence>MEKIILACLLFAGTLFAQSYTDMLGRNVEISTTSRLVFLGPGALRLGTYLGLNSRLVGIEKIEKEASFLSPYRTFMGAETIDKLPLIGPGGPGKMPDMEALLTLQPDLIVTSFVDQNQIETIASKTHIPIIALSYGASYGGTEEKNLEEVKKSLLLLGEITQTLPRAQNLVAFIENQEKTLRSLSLEKKRVYVGGVGYKGVQGLTSTEVDYPPFALLGLKNCVFEQTKLKGHRFIELEALLKSDPEIIFVDLFGQAKIQEEYQEHKALYDSLSAYKTAQLKTVLGYNYYSTNIENLFVIAWQIASGLGAKVEVKAEAEKIYEAFYPQHGAKLLSQLQYPPL</sequence>
<organism evidence="2 3">
    <name type="scientific">Sulfurospirillum cavolei</name>
    <dbReference type="NCBI Taxonomy" id="366522"/>
    <lineage>
        <taxon>Bacteria</taxon>
        <taxon>Pseudomonadati</taxon>
        <taxon>Campylobacterota</taxon>
        <taxon>Epsilonproteobacteria</taxon>
        <taxon>Campylobacterales</taxon>
        <taxon>Sulfurospirillaceae</taxon>
        <taxon>Sulfurospirillum</taxon>
    </lineage>
</organism>
<dbReference type="InterPro" id="IPR002491">
    <property type="entry name" value="ABC_transptr_periplasmic_BD"/>
</dbReference>
<feature type="domain" description="Fe/B12 periplasmic-binding" evidence="1">
    <location>
        <begin position="35"/>
        <end position="311"/>
    </location>
</feature>
<dbReference type="PANTHER" id="PTHR30535:SF34">
    <property type="entry name" value="MOLYBDATE-BINDING PROTEIN MOLA"/>
    <property type="match status" value="1"/>
</dbReference>
<dbReference type="InterPro" id="IPR050902">
    <property type="entry name" value="ABC_Transporter_SBP"/>
</dbReference>
<dbReference type="Proteomes" id="UP000231638">
    <property type="component" value="Unassembled WGS sequence"/>
</dbReference>